<feature type="domain" description="DUF8021" evidence="2">
    <location>
        <begin position="151"/>
        <end position="263"/>
    </location>
</feature>
<evidence type="ECO:0000313" key="4">
    <source>
        <dbReference type="Proteomes" id="UP001430848"/>
    </source>
</evidence>
<dbReference type="InterPro" id="IPR058334">
    <property type="entry name" value="DUF8021"/>
</dbReference>
<gene>
    <name evidence="3" type="ORF">SLS63_008632</name>
</gene>
<evidence type="ECO:0000259" key="2">
    <source>
        <dbReference type="Pfam" id="PF26061"/>
    </source>
</evidence>
<keyword evidence="4" id="KW-1185">Reference proteome</keyword>
<protein>
    <recommendedName>
        <fullName evidence="2">DUF8021 domain-containing protein</fullName>
    </recommendedName>
</protein>
<dbReference type="EMBL" id="JAKNSF020000056">
    <property type="protein sequence ID" value="KAK7724652.1"/>
    <property type="molecule type" value="Genomic_DNA"/>
</dbReference>
<comment type="caution">
    <text evidence="3">The sequence shown here is derived from an EMBL/GenBank/DDBJ whole genome shotgun (WGS) entry which is preliminary data.</text>
</comment>
<feature type="signal peptide" evidence="1">
    <location>
        <begin position="1"/>
        <end position="18"/>
    </location>
</feature>
<proteinExistence type="predicted"/>
<name>A0ABR1P224_DIAER</name>
<dbReference type="Proteomes" id="UP001430848">
    <property type="component" value="Unassembled WGS sequence"/>
</dbReference>
<accession>A0ABR1P224</accession>
<evidence type="ECO:0000313" key="3">
    <source>
        <dbReference type="EMBL" id="KAK7724652.1"/>
    </source>
</evidence>
<organism evidence="3 4">
    <name type="scientific">Diaporthe eres</name>
    <name type="common">Phomopsis oblonga</name>
    <dbReference type="NCBI Taxonomy" id="83184"/>
    <lineage>
        <taxon>Eukaryota</taxon>
        <taxon>Fungi</taxon>
        <taxon>Dikarya</taxon>
        <taxon>Ascomycota</taxon>
        <taxon>Pezizomycotina</taxon>
        <taxon>Sordariomycetes</taxon>
        <taxon>Sordariomycetidae</taxon>
        <taxon>Diaporthales</taxon>
        <taxon>Diaporthaceae</taxon>
        <taxon>Diaporthe</taxon>
        <taxon>Diaporthe eres species complex</taxon>
    </lineage>
</organism>
<evidence type="ECO:0000256" key="1">
    <source>
        <dbReference type="SAM" id="SignalP"/>
    </source>
</evidence>
<dbReference type="Pfam" id="PF26061">
    <property type="entry name" value="DUF8021"/>
    <property type="match status" value="1"/>
</dbReference>
<reference evidence="3 4" key="1">
    <citation type="submission" date="2024-02" db="EMBL/GenBank/DDBJ databases">
        <title>De novo assembly and annotation of 12 fungi associated with fruit tree decline syndrome in Ontario, Canada.</title>
        <authorList>
            <person name="Sulman M."/>
            <person name="Ellouze W."/>
            <person name="Ilyukhin E."/>
        </authorList>
    </citation>
    <scope>NUCLEOTIDE SEQUENCE [LARGE SCALE GENOMIC DNA]</scope>
    <source>
        <strain evidence="3 4">M169</strain>
    </source>
</reference>
<sequence length="296" mass="32630">MHSYAFFLLASIATTVSAACDREDLKELAIQYVDAQATGSGIEDMPPFIDVATYLENGQPMDARTGILTQSLNIDHNRSIHDTVQCATFTELIVTDADHPYVIGTRILYTDDGEISHMESIVTDQGDWLFNATGYLYWNSIENWDPIPVEQQDTRAVIKAGGDAYFDRFNNVSVEVPWGPTCARLEGGAYTGESNPTGETCTIGGLPSSIKIPYRRYIVDEEYGVVDLFVGFPGLDRTVPDQAMPDSHMFRIEGGRIKYIHTVSSCVNAGCGLNSTGNGTALGRRNLNYNHRPVRL</sequence>
<keyword evidence="1" id="KW-0732">Signal</keyword>
<feature type="chain" id="PRO_5046616618" description="DUF8021 domain-containing protein" evidence="1">
    <location>
        <begin position="19"/>
        <end position="296"/>
    </location>
</feature>